<dbReference type="InterPro" id="IPR036397">
    <property type="entry name" value="RNaseH_sf"/>
</dbReference>
<dbReference type="Gene3D" id="3.30.420.10">
    <property type="entry name" value="Ribonuclease H-like superfamily/Ribonuclease H"/>
    <property type="match status" value="1"/>
</dbReference>
<gene>
    <name evidence="2" type="ORF">A4A49_55029</name>
</gene>
<comment type="caution">
    <text evidence="2">The sequence shown here is derived from an EMBL/GenBank/DDBJ whole genome shotgun (WGS) entry which is preliminary data.</text>
</comment>
<feature type="domain" description="RNase H type-1" evidence="1">
    <location>
        <begin position="154"/>
        <end position="212"/>
    </location>
</feature>
<dbReference type="Proteomes" id="UP000187609">
    <property type="component" value="Unassembled WGS sequence"/>
</dbReference>
<dbReference type="SMR" id="A0A314KSY9"/>
<dbReference type="SUPFAM" id="SSF53098">
    <property type="entry name" value="Ribonuclease H-like"/>
    <property type="match status" value="1"/>
</dbReference>
<dbReference type="PROSITE" id="PS50879">
    <property type="entry name" value="RNASE_H_1"/>
    <property type="match status" value="1"/>
</dbReference>
<evidence type="ECO:0000313" key="3">
    <source>
        <dbReference type="Proteomes" id="UP000187609"/>
    </source>
</evidence>
<evidence type="ECO:0000313" key="2">
    <source>
        <dbReference type="EMBL" id="OIT32531.1"/>
    </source>
</evidence>
<dbReference type="InterPro" id="IPR012337">
    <property type="entry name" value="RNaseH-like_sf"/>
</dbReference>
<dbReference type="GO" id="GO:0004523">
    <property type="term" value="F:RNA-DNA hybrid ribonuclease activity"/>
    <property type="evidence" value="ECO:0007669"/>
    <property type="project" value="InterPro"/>
</dbReference>
<protein>
    <recommendedName>
        <fullName evidence="1">RNase H type-1 domain-containing protein</fullName>
    </recommendedName>
</protein>
<dbReference type="AlphaFoldDB" id="A0A314KSY9"/>
<dbReference type="PANTHER" id="PTHR47074:SF74">
    <property type="match status" value="1"/>
</dbReference>
<sequence>MLMFSNPTVSRCVCCSMYANETVEHIFSLGNFARIVWKKFGSIAGIHTEDIPLRMLLMQWWIHKSHNSVHRLILDTMPIIICWNLWKNRCSARYGSKPISLTRVLFAINSDINLLLRANYPEIKWPTNWIQLYPLIEQITHMTSCTQVIWTRPLAPYVKINSDGSALKNTGRIGAGVIIRGQSSEFVHAIAAPLGEGTNNLAETEAAILGIQ</sequence>
<dbReference type="EMBL" id="MJEQ01001040">
    <property type="protein sequence ID" value="OIT32531.1"/>
    <property type="molecule type" value="Genomic_DNA"/>
</dbReference>
<accession>A0A314KSY9</accession>
<keyword evidence="3" id="KW-1185">Reference proteome</keyword>
<reference evidence="2" key="1">
    <citation type="submission" date="2016-11" db="EMBL/GenBank/DDBJ databases">
        <title>The genome of Nicotiana attenuata.</title>
        <authorList>
            <person name="Xu S."/>
            <person name="Brockmoeller T."/>
            <person name="Gaquerel E."/>
            <person name="Navarro A."/>
            <person name="Kuhl H."/>
            <person name="Gase K."/>
            <person name="Ling Z."/>
            <person name="Zhou W."/>
            <person name="Kreitzer C."/>
            <person name="Stanke M."/>
            <person name="Tang H."/>
            <person name="Lyons E."/>
            <person name="Pandey P."/>
            <person name="Pandey S.P."/>
            <person name="Timmermann B."/>
            <person name="Baldwin I.T."/>
        </authorList>
    </citation>
    <scope>NUCLEOTIDE SEQUENCE [LARGE SCALE GENOMIC DNA]</scope>
    <source>
        <strain evidence="2">UT</strain>
    </source>
</reference>
<dbReference type="InterPro" id="IPR052929">
    <property type="entry name" value="RNase_H-like_EbsB-rel"/>
</dbReference>
<organism evidence="2 3">
    <name type="scientific">Nicotiana attenuata</name>
    <name type="common">Coyote tobacco</name>
    <dbReference type="NCBI Taxonomy" id="49451"/>
    <lineage>
        <taxon>Eukaryota</taxon>
        <taxon>Viridiplantae</taxon>
        <taxon>Streptophyta</taxon>
        <taxon>Embryophyta</taxon>
        <taxon>Tracheophyta</taxon>
        <taxon>Spermatophyta</taxon>
        <taxon>Magnoliopsida</taxon>
        <taxon>eudicotyledons</taxon>
        <taxon>Gunneridae</taxon>
        <taxon>Pentapetalae</taxon>
        <taxon>asterids</taxon>
        <taxon>lamiids</taxon>
        <taxon>Solanales</taxon>
        <taxon>Solanaceae</taxon>
        <taxon>Nicotianoideae</taxon>
        <taxon>Nicotianeae</taxon>
        <taxon>Nicotiana</taxon>
    </lineage>
</organism>
<dbReference type="PANTHER" id="PTHR47074">
    <property type="entry name" value="BNAC02G40300D PROTEIN"/>
    <property type="match status" value="1"/>
</dbReference>
<dbReference type="InterPro" id="IPR002156">
    <property type="entry name" value="RNaseH_domain"/>
</dbReference>
<evidence type="ECO:0000259" key="1">
    <source>
        <dbReference type="PROSITE" id="PS50879"/>
    </source>
</evidence>
<dbReference type="GO" id="GO:0003676">
    <property type="term" value="F:nucleic acid binding"/>
    <property type="evidence" value="ECO:0007669"/>
    <property type="project" value="InterPro"/>
</dbReference>
<name>A0A314KSY9_NICAT</name>
<dbReference type="Gramene" id="OIT32531">
    <property type="protein sequence ID" value="OIT32531"/>
    <property type="gene ID" value="A4A49_55029"/>
</dbReference>
<proteinExistence type="predicted"/>